<dbReference type="STRING" id="1163406.A0A0L0NCM7"/>
<dbReference type="InterPro" id="IPR013083">
    <property type="entry name" value="Znf_RING/FYVE/PHD"/>
</dbReference>
<keyword evidence="5 8" id="KW-0863">Zinc-finger</keyword>
<keyword evidence="6" id="KW-0833">Ubl conjugation pathway</keyword>
<sequence length="531" mass="58126">MASPVSPISRSPISRQDVSALLRQVQGNQLFNRQLSSVCQVNGLKSTGVKAELQRRIVDLIQETVNANDVLRFHQVRQSIVNAFAQRSSPSSKGAAARSSNSSSSHSSMPAQFATPMPSYNNGGDAYHSRGYTRPPNGHGPSTSYGASIQSLTFRPSPFYQVDTPVSTLRHRNAINISIKLNDNPILLRCVDDKSYRVIVFCAGDPSGVQDVAFPHQSELKVNGGDIKANLRGLKNKPGSTRPVDITHALRLKPQYINNVEFTYALTNKKFYLVAYLCKTTSVSELVSTVSTRRRIPKELVVRDLNKKAQDPDVVATSQVLSLKCPLSYMRLDVPCRSLACTHIQCFDATSYLQLQEQGPQWLCPICNKSAPFEQLAVDEYVRDILENTPKDLETVTIEPNGRWSKKPTQDDRPSTANEASLDEDDDLVEISEANAFGSRRMETPKTITPSVSTPISGGRDGSASAPRGFASTSAKRPAPAVIDLTADSDDDDDDDEPIQRPHKRQSTAANGVRDSNSLGFLSESPTGHKP</sequence>
<protein>
    <submittedName>
        <fullName evidence="12">E3 SUMO-protein ligase pli1</fullName>
    </submittedName>
</protein>
<dbReference type="GO" id="GO:0061665">
    <property type="term" value="F:SUMO ligase activity"/>
    <property type="evidence" value="ECO:0007669"/>
    <property type="project" value="TreeGrafter"/>
</dbReference>
<dbReference type="Gene3D" id="2.60.120.780">
    <property type="entry name" value="PINIT domain"/>
    <property type="match status" value="1"/>
</dbReference>
<dbReference type="EMBL" id="LFRF01000008">
    <property type="protein sequence ID" value="KND91495.1"/>
    <property type="molecule type" value="Genomic_DNA"/>
</dbReference>
<comment type="pathway">
    <text evidence="1">Protein modification; protein sumoylation.</text>
</comment>
<proteinExistence type="inferred from homology"/>
<feature type="domain" description="PINIT" evidence="11">
    <location>
        <begin position="141"/>
        <end position="281"/>
    </location>
</feature>
<evidence type="ECO:0000256" key="6">
    <source>
        <dbReference type="ARBA" id="ARBA00022786"/>
    </source>
</evidence>
<evidence type="ECO:0000259" key="10">
    <source>
        <dbReference type="PROSITE" id="PS51044"/>
    </source>
</evidence>
<feature type="compositionally biased region" description="Acidic residues" evidence="9">
    <location>
        <begin position="421"/>
        <end position="430"/>
    </location>
</feature>
<evidence type="ECO:0000313" key="13">
    <source>
        <dbReference type="Proteomes" id="UP000036947"/>
    </source>
</evidence>
<keyword evidence="13" id="KW-1185">Reference proteome</keyword>
<evidence type="ECO:0000256" key="2">
    <source>
        <dbReference type="ARBA" id="ARBA00005383"/>
    </source>
</evidence>
<dbReference type="PANTHER" id="PTHR10782">
    <property type="entry name" value="ZINC FINGER MIZ DOMAIN-CONTAINING PROTEIN"/>
    <property type="match status" value="1"/>
</dbReference>
<keyword evidence="4" id="KW-0479">Metal-binding</keyword>
<keyword evidence="7" id="KW-0862">Zinc</keyword>
<accession>A0A0L0NCM7</accession>
<dbReference type="GO" id="GO:0008270">
    <property type="term" value="F:zinc ion binding"/>
    <property type="evidence" value="ECO:0007669"/>
    <property type="project" value="UniProtKB-KW"/>
</dbReference>
<evidence type="ECO:0000256" key="5">
    <source>
        <dbReference type="ARBA" id="ARBA00022771"/>
    </source>
</evidence>
<dbReference type="GO" id="GO:0016874">
    <property type="term" value="F:ligase activity"/>
    <property type="evidence" value="ECO:0007669"/>
    <property type="project" value="UniProtKB-KW"/>
</dbReference>
<evidence type="ECO:0000256" key="4">
    <source>
        <dbReference type="ARBA" id="ARBA00022723"/>
    </source>
</evidence>
<comment type="similarity">
    <text evidence="2">Belongs to the PIAS family.</text>
</comment>
<evidence type="ECO:0000256" key="1">
    <source>
        <dbReference type="ARBA" id="ARBA00004718"/>
    </source>
</evidence>
<reference evidence="12 13" key="1">
    <citation type="journal article" date="2015" name="BMC Genomics">
        <title>The genome of the truffle-parasite Tolypocladium ophioglossoides and the evolution of antifungal peptaibiotics.</title>
        <authorList>
            <person name="Quandt C.A."/>
            <person name="Bushley K.E."/>
            <person name="Spatafora J.W."/>
        </authorList>
    </citation>
    <scope>NUCLEOTIDE SEQUENCE [LARGE SCALE GENOMIC DNA]</scope>
    <source>
        <strain evidence="12 13">CBS 100239</strain>
    </source>
</reference>
<evidence type="ECO:0000256" key="7">
    <source>
        <dbReference type="ARBA" id="ARBA00022833"/>
    </source>
</evidence>
<gene>
    <name evidence="12" type="ORF">TOPH_03752</name>
</gene>
<feature type="compositionally biased region" description="Low complexity" evidence="9">
    <location>
        <begin position="91"/>
        <end position="114"/>
    </location>
</feature>
<feature type="region of interest" description="Disordered" evidence="9">
    <location>
        <begin position="397"/>
        <end position="531"/>
    </location>
</feature>
<keyword evidence="3" id="KW-0808">Transferase</keyword>
<organism evidence="12 13">
    <name type="scientific">Tolypocladium ophioglossoides (strain CBS 100239)</name>
    <name type="common">Snaketongue truffleclub</name>
    <name type="synonym">Elaphocordyceps ophioglossoides</name>
    <dbReference type="NCBI Taxonomy" id="1163406"/>
    <lineage>
        <taxon>Eukaryota</taxon>
        <taxon>Fungi</taxon>
        <taxon>Dikarya</taxon>
        <taxon>Ascomycota</taxon>
        <taxon>Pezizomycotina</taxon>
        <taxon>Sordariomycetes</taxon>
        <taxon>Hypocreomycetidae</taxon>
        <taxon>Hypocreales</taxon>
        <taxon>Ophiocordycipitaceae</taxon>
        <taxon>Tolypocladium</taxon>
    </lineage>
</organism>
<dbReference type="Proteomes" id="UP000036947">
    <property type="component" value="Unassembled WGS sequence"/>
</dbReference>
<evidence type="ECO:0000313" key="12">
    <source>
        <dbReference type="EMBL" id="KND91495.1"/>
    </source>
</evidence>
<name>A0A0L0NCM7_TOLOC</name>
<dbReference type="OrthoDB" id="28127at2759"/>
<feature type="domain" description="SP-RING-type" evidence="10">
    <location>
        <begin position="310"/>
        <end position="395"/>
    </location>
</feature>
<dbReference type="Pfam" id="PF14324">
    <property type="entry name" value="PINIT"/>
    <property type="match status" value="1"/>
</dbReference>
<evidence type="ECO:0000259" key="11">
    <source>
        <dbReference type="PROSITE" id="PS51466"/>
    </source>
</evidence>
<dbReference type="InterPro" id="IPR031141">
    <property type="entry name" value="SIZ1/2_SP-RING"/>
</dbReference>
<evidence type="ECO:0000256" key="9">
    <source>
        <dbReference type="SAM" id="MobiDB-lite"/>
    </source>
</evidence>
<dbReference type="GO" id="GO:0016925">
    <property type="term" value="P:protein sumoylation"/>
    <property type="evidence" value="ECO:0007669"/>
    <property type="project" value="UniProtKB-UniPathway"/>
</dbReference>
<dbReference type="UniPathway" id="UPA00886"/>
<dbReference type="InterPro" id="IPR004181">
    <property type="entry name" value="Znf_MIZ"/>
</dbReference>
<dbReference type="GO" id="GO:0000785">
    <property type="term" value="C:chromatin"/>
    <property type="evidence" value="ECO:0007669"/>
    <property type="project" value="TreeGrafter"/>
</dbReference>
<dbReference type="PROSITE" id="PS51044">
    <property type="entry name" value="ZF_SP_RING"/>
    <property type="match status" value="1"/>
</dbReference>
<dbReference type="Pfam" id="PF02891">
    <property type="entry name" value="zf-MIZ"/>
    <property type="match status" value="1"/>
</dbReference>
<dbReference type="InterPro" id="IPR038654">
    <property type="entry name" value="PINIT_sf"/>
</dbReference>
<dbReference type="InterPro" id="IPR023321">
    <property type="entry name" value="PINIT"/>
</dbReference>
<feature type="region of interest" description="Disordered" evidence="9">
    <location>
        <begin position="85"/>
        <end position="145"/>
    </location>
</feature>
<dbReference type="AlphaFoldDB" id="A0A0L0NCM7"/>
<keyword evidence="12" id="KW-0436">Ligase</keyword>
<evidence type="ECO:0000256" key="8">
    <source>
        <dbReference type="PROSITE-ProRule" id="PRU00452"/>
    </source>
</evidence>
<dbReference type="PROSITE" id="PS51466">
    <property type="entry name" value="PINIT"/>
    <property type="match status" value="1"/>
</dbReference>
<comment type="caution">
    <text evidence="12">The sequence shown here is derived from an EMBL/GenBank/DDBJ whole genome shotgun (WGS) entry which is preliminary data.</text>
</comment>
<feature type="compositionally biased region" description="Acidic residues" evidence="9">
    <location>
        <begin position="487"/>
        <end position="497"/>
    </location>
</feature>
<evidence type="ECO:0000256" key="3">
    <source>
        <dbReference type="ARBA" id="ARBA00022679"/>
    </source>
</evidence>
<dbReference type="CDD" id="cd16792">
    <property type="entry name" value="SP-RING_Siz-like"/>
    <property type="match status" value="1"/>
</dbReference>
<feature type="compositionally biased region" description="Polar residues" evidence="9">
    <location>
        <begin position="446"/>
        <end position="456"/>
    </location>
</feature>
<dbReference type="PANTHER" id="PTHR10782:SF4">
    <property type="entry name" value="TONALLI, ISOFORM E"/>
    <property type="match status" value="1"/>
</dbReference>
<feature type="compositionally biased region" description="Polar residues" evidence="9">
    <location>
        <begin position="507"/>
        <end position="531"/>
    </location>
</feature>
<dbReference type="Gene3D" id="3.30.40.10">
    <property type="entry name" value="Zinc/RING finger domain, C3HC4 (zinc finger)"/>
    <property type="match status" value="1"/>
</dbReference>